<dbReference type="OrthoDB" id="9800643at2"/>
<dbReference type="EC" id="2.1.1.297" evidence="5"/>
<accession>A0A3P4B616</accession>
<feature type="binding site" evidence="5">
    <location>
        <begin position="114"/>
        <end position="118"/>
    </location>
    <ligand>
        <name>S-adenosyl-L-methionine</name>
        <dbReference type="ChEBI" id="CHEBI:59789"/>
    </ligand>
</feature>
<evidence type="ECO:0000256" key="1">
    <source>
        <dbReference type="ARBA" id="ARBA00022603"/>
    </source>
</evidence>
<dbReference type="RefSeq" id="WP_124080569.1">
    <property type="nucleotide sequence ID" value="NZ_UWPJ01000024.1"/>
</dbReference>
<dbReference type="AlphaFoldDB" id="A0A3P4B616"/>
<dbReference type="InterPro" id="IPR040758">
    <property type="entry name" value="PrmC_N"/>
</dbReference>
<reference evidence="8 9" key="1">
    <citation type="submission" date="2018-10" db="EMBL/GenBank/DDBJ databases">
        <authorList>
            <person name="Criscuolo A."/>
        </authorList>
    </citation>
    <scope>NUCLEOTIDE SEQUENCE [LARGE SCALE GENOMIC DNA]</scope>
    <source>
        <strain evidence="8">DnA1</strain>
    </source>
</reference>
<dbReference type="PANTHER" id="PTHR18895:SF74">
    <property type="entry name" value="MTRF1L RELEASE FACTOR GLUTAMINE METHYLTRANSFERASE"/>
    <property type="match status" value="1"/>
</dbReference>
<evidence type="ECO:0000256" key="2">
    <source>
        <dbReference type="ARBA" id="ARBA00022679"/>
    </source>
</evidence>
<dbReference type="InterPro" id="IPR019874">
    <property type="entry name" value="RF_methyltr_PrmC"/>
</dbReference>
<feature type="domain" description="Release factor glutamine methyltransferase N-terminal" evidence="7">
    <location>
        <begin position="10"/>
        <end position="69"/>
    </location>
</feature>
<dbReference type="Proteomes" id="UP000277294">
    <property type="component" value="Unassembled WGS sequence"/>
</dbReference>
<dbReference type="InterPro" id="IPR007848">
    <property type="entry name" value="Small_mtfrase_dom"/>
</dbReference>
<protein>
    <recommendedName>
        <fullName evidence="5">Release factor glutamine methyltransferase</fullName>
        <shortName evidence="5">RF MTase</shortName>
        <ecNumber evidence="5">2.1.1.297</ecNumber>
    </recommendedName>
    <alternativeName>
        <fullName evidence="5">N5-glutamine methyltransferase PrmC</fullName>
    </alternativeName>
    <alternativeName>
        <fullName evidence="5">Protein-(glutamine-N5) MTase PrmC</fullName>
    </alternativeName>
    <alternativeName>
        <fullName evidence="5">Protein-glutamine N-methyltransferase PrmC</fullName>
    </alternativeName>
</protein>
<comment type="function">
    <text evidence="5">Methylates the class 1 translation termination release factors RF1/PrfA and RF2/PrfB on the glutamine residue of the universally conserved GGQ motif.</text>
</comment>
<dbReference type="PROSITE" id="PS00092">
    <property type="entry name" value="N6_MTASE"/>
    <property type="match status" value="1"/>
</dbReference>
<dbReference type="EMBL" id="UWPJ01000024">
    <property type="protein sequence ID" value="VCU71108.1"/>
    <property type="molecule type" value="Genomic_DNA"/>
</dbReference>
<dbReference type="Gene3D" id="1.10.8.10">
    <property type="entry name" value="DNA helicase RuvA subunit, C-terminal domain"/>
    <property type="match status" value="1"/>
</dbReference>
<feature type="binding site" evidence="5">
    <location>
        <begin position="182"/>
        <end position="185"/>
    </location>
    <ligand>
        <name>substrate</name>
    </ligand>
</feature>
<dbReference type="GO" id="GO:0003676">
    <property type="term" value="F:nucleic acid binding"/>
    <property type="evidence" value="ECO:0007669"/>
    <property type="project" value="InterPro"/>
</dbReference>
<feature type="binding site" evidence="5">
    <location>
        <position position="137"/>
    </location>
    <ligand>
        <name>S-adenosyl-L-methionine</name>
        <dbReference type="ChEBI" id="CHEBI:59789"/>
    </ligand>
</feature>
<proteinExistence type="inferred from homology"/>
<name>A0A3P4B616_9BURK</name>
<dbReference type="FunFam" id="3.40.50.150:FF:000053">
    <property type="entry name" value="Release factor glutamine methyltransferase"/>
    <property type="match status" value="1"/>
</dbReference>
<dbReference type="Pfam" id="PF17827">
    <property type="entry name" value="PrmC_N"/>
    <property type="match status" value="1"/>
</dbReference>
<evidence type="ECO:0000259" key="6">
    <source>
        <dbReference type="Pfam" id="PF05175"/>
    </source>
</evidence>
<feature type="binding site" evidence="5">
    <location>
        <position position="164"/>
    </location>
    <ligand>
        <name>S-adenosyl-L-methionine</name>
        <dbReference type="ChEBI" id="CHEBI:59789"/>
    </ligand>
</feature>
<comment type="similarity">
    <text evidence="5">Belongs to the protein N5-glutamine methyltransferase family. PrmC subfamily.</text>
</comment>
<evidence type="ECO:0000259" key="7">
    <source>
        <dbReference type="Pfam" id="PF17827"/>
    </source>
</evidence>
<keyword evidence="2 5" id="KW-0808">Transferase</keyword>
<dbReference type="PANTHER" id="PTHR18895">
    <property type="entry name" value="HEMK METHYLTRANSFERASE"/>
    <property type="match status" value="1"/>
</dbReference>
<dbReference type="Pfam" id="PF05175">
    <property type="entry name" value="MTS"/>
    <property type="match status" value="1"/>
</dbReference>
<dbReference type="InterPro" id="IPR050320">
    <property type="entry name" value="N5-glutamine_MTase"/>
</dbReference>
<dbReference type="GO" id="GO:0102559">
    <property type="term" value="F:peptide chain release factor N(5)-glutamine methyltransferase activity"/>
    <property type="evidence" value="ECO:0007669"/>
    <property type="project" value="UniProtKB-EC"/>
</dbReference>
<keyword evidence="9" id="KW-1185">Reference proteome</keyword>
<dbReference type="GO" id="GO:0032259">
    <property type="term" value="P:methylation"/>
    <property type="evidence" value="ECO:0007669"/>
    <property type="project" value="UniProtKB-KW"/>
</dbReference>
<dbReference type="CDD" id="cd02440">
    <property type="entry name" value="AdoMet_MTases"/>
    <property type="match status" value="1"/>
</dbReference>
<keyword evidence="1 5" id="KW-0489">Methyltransferase</keyword>
<feature type="binding site" evidence="5">
    <location>
        <position position="182"/>
    </location>
    <ligand>
        <name>S-adenosyl-L-methionine</name>
        <dbReference type="ChEBI" id="CHEBI:59789"/>
    </ligand>
</feature>
<dbReference type="InterPro" id="IPR029063">
    <property type="entry name" value="SAM-dependent_MTases_sf"/>
</dbReference>
<comment type="catalytic activity">
    <reaction evidence="4 5">
        <text>L-glutaminyl-[peptide chain release factor] + S-adenosyl-L-methionine = N(5)-methyl-L-glutaminyl-[peptide chain release factor] + S-adenosyl-L-homocysteine + H(+)</text>
        <dbReference type="Rhea" id="RHEA:42896"/>
        <dbReference type="Rhea" id="RHEA-COMP:10271"/>
        <dbReference type="Rhea" id="RHEA-COMP:10272"/>
        <dbReference type="ChEBI" id="CHEBI:15378"/>
        <dbReference type="ChEBI" id="CHEBI:30011"/>
        <dbReference type="ChEBI" id="CHEBI:57856"/>
        <dbReference type="ChEBI" id="CHEBI:59789"/>
        <dbReference type="ChEBI" id="CHEBI:61891"/>
        <dbReference type="EC" id="2.1.1.297"/>
    </reaction>
</comment>
<evidence type="ECO:0000256" key="4">
    <source>
        <dbReference type="ARBA" id="ARBA00048391"/>
    </source>
</evidence>
<evidence type="ECO:0000256" key="5">
    <source>
        <dbReference type="HAMAP-Rule" id="MF_02126"/>
    </source>
</evidence>
<evidence type="ECO:0000313" key="9">
    <source>
        <dbReference type="Proteomes" id="UP000277294"/>
    </source>
</evidence>
<evidence type="ECO:0000256" key="3">
    <source>
        <dbReference type="ARBA" id="ARBA00022691"/>
    </source>
</evidence>
<sequence length="276" mass="29613">MTGSCARELIASSGLPRPEAGLLLQRAARVSRTWLIAHDDEPLPEDAVRRFQDWAARRRAGEPVAYLLGEREFMSHAFTVTPAVLIPRPETELLVETALAHLAGRHAPRVLDLGTGSGAIAVSIALARPDAHVTATDSSAEALAVAAGNARRLGARVDFRQGSWYDALRDTPALPFDVIVSNPPYIASGDVHLSQGDLRFEPPQALTDRADGLQALRAIASGARPHLAPGGALWMEHGWDQAEDVRDMLRTGGFQEVASRRDLAGIERISGGEHPG</sequence>
<evidence type="ECO:0000313" key="8">
    <source>
        <dbReference type="EMBL" id="VCU71108.1"/>
    </source>
</evidence>
<dbReference type="InterPro" id="IPR002052">
    <property type="entry name" value="DNA_methylase_N6_adenine_CS"/>
</dbReference>
<feature type="domain" description="Methyltransferase small" evidence="6">
    <location>
        <begin position="99"/>
        <end position="192"/>
    </location>
</feature>
<organism evidence="8 9">
    <name type="scientific">Pigmentiphaga humi</name>
    <dbReference type="NCBI Taxonomy" id="2478468"/>
    <lineage>
        <taxon>Bacteria</taxon>
        <taxon>Pseudomonadati</taxon>
        <taxon>Pseudomonadota</taxon>
        <taxon>Betaproteobacteria</taxon>
        <taxon>Burkholderiales</taxon>
        <taxon>Alcaligenaceae</taxon>
        <taxon>Pigmentiphaga</taxon>
    </lineage>
</organism>
<dbReference type="InterPro" id="IPR004556">
    <property type="entry name" value="HemK-like"/>
</dbReference>
<gene>
    <name evidence="8" type="primary">prmC_2</name>
    <name evidence="5" type="synonym">prmC</name>
    <name evidence="8" type="ORF">PIGHUM_03189</name>
</gene>
<dbReference type="NCBIfam" id="TIGR00536">
    <property type="entry name" value="hemK_fam"/>
    <property type="match status" value="1"/>
</dbReference>
<dbReference type="SUPFAM" id="SSF53335">
    <property type="entry name" value="S-adenosyl-L-methionine-dependent methyltransferases"/>
    <property type="match status" value="1"/>
</dbReference>
<dbReference type="Gene3D" id="3.40.50.150">
    <property type="entry name" value="Vaccinia Virus protein VP39"/>
    <property type="match status" value="1"/>
</dbReference>
<dbReference type="NCBIfam" id="TIGR03534">
    <property type="entry name" value="RF_mod_PrmC"/>
    <property type="match status" value="1"/>
</dbReference>
<dbReference type="HAMAP" id="MF_02126">
    <property type="entry name" value="RF_methyltr_PrmC"/>
    <property type="match status" value="1"/>
</dbReference>
<keyword evidence="3 5" id="KW-0949">S-adenosyl-L-methionine</keyword>